<keyword evidence="10" id="KW-0968">Cytoplasmic vesicle</keyword>
<dbReference type="GO" id="GO:0004222">
    <property type="term" value="F:metalloendopeptidase activity"/>
    <property type="evidence" value="ECO:0007669"/>
    <property type="project" value="UniProtKB-UniRule"/>
</dbReference>
<dbReference type="AlphaFoldDB" id="A0A665TWC6"/>
<sequence>RDHRWIAVLWFVYCIHIFHTVFFFLSFFLDKASDSSQILFANNAIKNLAEGDVSVPQTENEIYCNNCRWPKPSDVVQVPYTISDSFSSSEKTTITNAIDEFHTSTCIRFVTRVAQNDYVNIVKEPGCSSYIGKVGGSQKLHLGPGCVKNGIVQHELIHALGFWHEQSRSDRDDYVRIHPENIIEGQESNFIRRDTNNLNIPYDYSSVMHYGRTDFSKNGQNTITPLIASVAIGQRIGMSESDVLKVNKLYNCRECANRDSTFSSNLTQTFILQICTSLLSDRALCLQSHT</sequence>
<dbReference type="SMART" id="SM00235">
    <property type="entry name" value="ZnMc"/>
    <property type="match status" value="1"/>
</dbReference>
<protein>
    <recommendedName>
        <fullName evidence="13">Metalloendopeptidase</fullName>
        <ecNumber evidence="13">3.4.24.-</ecNumber>
    </recommendedName>
</protein>
<keyword evidence="6 12" id="KW-0482">Metalloprotease</keyword>
<dbReference type="PANTHER" id="PTHR10127:SF899">
    <property type="entry name" value="ASTACIN-LIKE METALLOENDOPEPTIDASE-RELATED"/>
    <property type="match status" value="1"/>
</dbReference>
<proteinExistence type="predicted"/>
<evidence type="ECO:0000256" key="11">
    <source>
        <dbReference type="ARBA" id="ARBA00024324"/>
    </source>
</evidence>
<evidence type="ECO:0000256" key="1">
    <source>
        <dbReference type="ARBA" id="ARBA00022670"/>
    </source>
</evidence>
<keyword evidence="2 12" id="KW-0479">Metal-binding</keyword>
<evidence type="ECO:0000256" key="9">
    <source>
        <dbReference type="ARBA" id="ARBA00023180"/>
    </source>
</evidence>
<keyword evidence="1 12" id="KW-0645">Protease</keyword>
<dbReference type="PANTHER" id="PTHR10127">
    <property type="entry name" value="DISCOIDIN, CUB, EGF, LAMININ , AND ZINC METALLOPROTEASE DOMAIN CONTAINING"/>
    <property type="match status" value="1"/>
</dbReference>
<keyword evidence="14" id="KW-1133">Transmembrane helix</keyword>
<dbReference type="GO" id="GO:0042588">
    <property type="term" value="C:zymogen granule"/>
    <property type="evidence" value="ECO:0007669"/>
    <property type="project" value="UniProtKB-SubCell"/>
</dbReference>
<feature type="domain" description="Peptidase M12A" evidence="15">
    <location>
        <begin position="60"/>
        <end position="253"/>
    </location>
</feature>
<dbReference type="SUPFAM" id="SSF55486">
    <property type="entry name" value="Metalloproteases ('zincins'), catalytic domain"/>
    <property type="match status" value="1"/>
</dbReference>
<dbReference type="GO" id="GO:0008270">
    <property type="term" value="F:zinc ion binding"/>
    <property type="evidence" value="ECO:0007669"/>
    <property type="project" value="UniProtKB-UniRule"/>
</dbReference>
<evidence type="ECO:0000256" key="8">
    <source>
        <dbReference type="ARBA" id="ARBA00023157"/>
    </source>
</evidence>
<evidence type="ECO:0000256" key="2">
    <source>
        <dbReference type="ARBA" id="ARBA00022723"/>
    </source>
</evidence>
<dbReference type="Proteomes" id="UP000472264">
    <property type="component" value="Chromosome 5"/>
</dbReference>
<evidence type="ECO:0000256" key="3">
    <source>
        <dbReference type="ARBA" id="ARBA00022729"/>
    </source>
</evidence>
<evidence type="ECO:0000313" key="17">
    <source>
        <dbReference type="Proteomes" id="UP000472264"/>
    </source>
</evidence>
<dbReference type="PROSITE" id="PS51864">
    <property type="entry name" value="ASTACIN"/>
    <property type="match status" value="1"/>
</dbReference>
<feature type="transmembrane region" description="Helical" evidence="14">
    <location>
        <begin position="7"/>
        <end position="29"/>
    </location>
</feature>
<evidence type="ECO:0000256" key="13">
    <source>
        <dbReference type="RuleBase" id="RU361183"/>
    </source>
</evidence>
<keyword evidence="17" id="KW-1185">Reference proteome</keyword>
<dbReference type="InParanoid" id="A0A665TWC6"/>
<feature type="disulfide bond" evidence="12">
    <location>
        <begin position="64"/>
        <end position="67"/>
    </location>
</feature>
<keyword evidence="14" id="KW-0472">Membrane</keyword>
<evidence type="ECO:0000256" key="7">
    <source>
        <dbReference type="ARBA" id="ARBA00023145"/>
    </source>
</evidence>
<organism evidence="16 17">
    <name type="scientific">Echeneis naucrates</name>
    <name type="common">Live sharksucker</name>
    <dbReference type="NCBI Taxonomy" id="173247"/>
    <lineage>
        <taxon>Eukaryota</taxon>
        <taxon>Metazoa</taxon>
        <taxon>Chordata</taxon>
        <taxon>Craniata</taxon>
        <taxon>Vertebrata</taxon>
        <taxon>Euteleostomi</taxon>
        <taxon>Actinopterygii</taxon>
        <taxon>Neopterygii</taxon>
        <taxon>Teleostei</taxon>
        <taxon>Neoteleostei</taxon>
        <taxon>Acanthomorphata</taxon>
        <taxon>Carangaria</taxon>
        <taxon>Carangiformes</taxon>
        <taxon>Echeneidae</taxon>
        <taxon>Echeneis</taxon>
    </lineage>
</organism>
<evidence type="ECO:0000256" key="5">
    <source>
        <dbReference type="ARBA" id="ARBA00022833"/>
    </source>
</evidence>
<dbReference type="EC" id="3.4.24.-" evidence="13"/>
<evidence type="ECO:0000259" key="15">
    <source>
        <dbReference type="PROSITE" id="PS51864"/>
    </source>
</evidence>
<keyword evidence="3" id="KW-0732">Signal</keyword>
<reference evidence="16" key="1">
    <citation type="submission" date="2021-04" db="EMBL/GenBank/DDBJ databases">
        <authorList>
            <consortium name="Wellcome Sanger Institute Data Sharing"/>
        </authorList>
    </citation>
    <scope>NUCLEOTIDE SEQUENCE [LARGE SCALE GENOMIC DNA]</scope>
</reference>
<name>A0A665TWC6_ECHNA</name>
<dbReference type="Gene3D" id="3.40.390.10">
    <property type="entry name" value="Collagenase (Catalytic Domain)"/>
    <property type="match status" value="1"/>
</dbReference>
<feature type="binding site" evidence="12">
    <location>
        <position position="164"/>
    </location>
    <ligand>
        <name>Zn(2+)</name>
        <dbReference type="ChEBI" id="CHEBI:29105"/>
        <note>catalytic</note>
    </ligand>
</feature>
<evidence type="ECO:0000256" key="12">
    <source>
        <dbReference type="PROSITE-ProRule" id="PRU01211"/>
    </source>
</evidence>
<reference evidence="16" key="2">
    <citation type="submission" date="2025-08" db="UniProtKB">
        <authorList>
            <consortium name="Ensembl"/>
        </authorList>
    </citation>
    <scope>IDENTIFICATION</scope>
</reference>
<evidence type="ECO:0000256" key="6">
    <source>
        <dbReference type="ARBA" id="ARBA00023049"/>
    </source>
</evidence>
<evidence type="ECO:0000256" key="14">
    <source>
        <dbReference type="SAM" id="Phobius"/>
    </source>
</evidence>
<comment type="caution">
    <text evidence="12">Lacks conserved residue(s) required for the propagation of feature annotation.</text>
</comment>
<dbReference type="OMA" id="IQYRNIQ"/>
<feature type="active site" evidence="12">
    <location>
        <position position="155"/>
    </location>
</feature>
<dbReference type="GO" id="GO:0006508">
    <property type="term" value="P:proteolysis"/>
    <property type="evidence" value="ECO:0007669"/>
    <property type="project" value="UniProtKB-KW"/>
</dbReference>
<dbReference type="Ensembl" id="ENSENLT00000011957.1">
    <property type="protein sequence ID" value="ENSENLP00000011455.1"/>
    <property type="gene ID" value="ENSENLG00000005503.1"/>
</dbReference>
<dbReference type="InterPro" id="IPR024079">
    <property type="entry name" value="MetalloPept_cat_dom_sf"/>
</dbReference>
<keyword evidence="4 12" id="KW-0378">Hydrolase</keyword>
<keyword evidence="9" id="KW-0325">Glycoprotein</keyword>
<dbReference type="FunFam" id="3.40.390.10:FF:000040">
    <property type="entry name" value="Metalloendopeptidase"/>
    <property type="match status" value="1"/>
</dbReference>
<keyword evidence="5 12" id="KW-0862">Zinc</keyword>
<dbReference type="InterPro" id="IPR001506">
    <property type="entry name" value="Peptidase_M12A"/>
</dbReference>
<comment type="cofactor">
    <cofactor evidence="12 13">
        <name>Zn(2+)</name>
        <dbReference type="ChEBI" id="CHEBI:29105"/>
    </cofactor>
    <text evidence="12 13">Binds 1 zinc ion per subunit.</text>
</comment>
<dbReference type="PRINTS" id="PR00480">
    <property type="entry name" value="ASTACIN"/>
</dbReference>
<evidence type="ECO:0000256" key="4">
    <source>
        <dbReference type="ARBA" id="ARBA00022801"/>
    </source>
</evidence>
<comment type="subcellular location">
    <subcellularLocation>
        <location evidence="11">Zymogen granule</location>
    </subcellularLocation>
</comment>
<feature type="binding site" evidence="12">
    <location>
        <position position="154"/>
    </location>
    <ligand>
        <name>Zn(2+)</name>
        <dbReference type="ChEBI" id="CHEBI:29105"/>
        <note>catalytic</note>
    </ligand>
</feature>
<keyword evidence="14" id="KW-0812">Transmembrane</keyword>
<reference evidence="16" key="3">
    <citation type="submission" date="2025-09" db="UniProtKB">
        <authorList>
            <consortium name="Ensembl"/>
        </authorList>
    </citation>
    <scope>IDENTIFICATION</scope>
</reference>
<keyword evidence="8 12" id="KW-1015">Disulfide bond</keyword>
<keyword evidence="7" id="KW-0865">Zymogen</keyword>
<evidence type="ECO:0000256" key="10">
    <source>
        <dbReference type="ARBA" id="ARBA00023329"/>
    </source>
</evidence>
<feature type="binding site" evidence="12">
    <location>
        <position position="158"/>
    </location>
    <ligand>
        <name>Zn(2+)</name>
        <dbReference type="ChEBI" id="CHEBI:29105"/>
        <note>catalytic</note>
    </ligand>
</feature>
<dbReference type="InterPro" id="IPR006026">
    <property type="entry name" value="Peptidase_Metallo"/>
</dbReference>
<evidence type="ECO:0000313" key="16">
    <source>
        <dbReference type="Ensembl" id="ENSENLP00000011455.1"/>
    </source>
</evidence>
<accession>A0A665TWC6</accession>
<dbReference type="Pfam" id="PF01400">
    <property type="entry name" value="Astacin"/>
    <property type="match status" value="1"/>
</dbReference>